<dbReference type="GO" id="GO:0071555">
    <property type="term" value="P:cell wall organization"/>
    <property type="evidence" value="ECO:0007669"/>
    <property type="project" value="TreeGrafter"/>
</dbReference>
<name>A0A542YJK9_9MICO</name>
<keyword evidence="6" id="KW-0132">Cell division</keyword>
<dbReference type="GO" id="GO:0008658">
    <property type="term" value="F:penicillin binding"/>
    <property type="evidence" value="ECO:0007669"/>
    <property type="project" value="InterPro"/>
</dbReference>
<dbReference type="Gene3D" id="3.30.450.330">
    <property type="match status" value="1"/>
</dbReference>
<dbReference type="InterPro" id="IPR012338">
    <property type="entry name" value="Beta-lactam/transpept-like"/>
</dbReference>
<dbReference type="RefSeq" id="WP_141880332.1">
    <property type="nucleotide sequence ID" value="NZ_VFOM01000001.1"/>
</dbReference>
<keyword evidence="6" id="KW-0131">Cell cycle</keyword>
<dbReference type="Proteomes" id="UP000317998">
    <property type="component" value="Unassembled WGS sequence"/>
</dbReference>
<keyword evidence="7" id="KW-1185">Reference proteome</keyword>
<protein>
    <submittedName>
        <fullName evidence="6">Cell division protein FtsI (Penicillin-binding protein 3)</fullName>
    </submittedName>
</protein>
<comment type="similarity">
    <text evidence="2">Belongs to the transpeptidase family.</text>
</comment>
<sequence length="583" mass="61974">MSGRRLSVAILVTLAIVSVFVVRLVDFQVVRADELNAASLNKRAVATKTFGLRGSIIDTNGVDLAATVLRYDVTAAPKNVKPSFDRTITAEDGTKSKVTVTTLDALTEIAEITGGDPAALYTTLMADPESNWVLLTKNLDTEQFRAVRELNIPWVFFESKPTRTYPNGAVAGNLVGFIGKDDPLNGLEYSENGCLDKVDGTSTYERGLDGVRLPGSTVVTEDAVDGGTLKLSIDSDLQWFVAQRLAEQATALGAESANAIVVRVKDAHIMAAADWPALDPNDVDATDVANMGSHVFNAAYEQGSTFKPMSAAMLIEEGYASTGTKLTVPGIYQTPEGGVVRDATAHGPLNLTLAGILEQSSNVGISMLATQMPSSLRYDYFKKFGIGDYTAVGFQGESKGLLSDYWDSQQKYDVSYGQGVSATMAQMASVFQTLGNGGVRLPLTLVESCTKADGTVVPRETPAPVNVVSESTADQVLAMMESVATGGYLASQLQIPGYRVAAKTGTAEVAENGVYTRERIVSVAGLAPAENPEYAVIVSFVKPTTIKTSAAAAPTFQKVMTQVLKAYRVEPSTEPAPNLPTTW</sequence>
<evidence type="ECO:0000256" key="1">
    <source>
        <dbReference type="ARBA" id="ARBA00004370"/>
    </source>
</evidence>
<dbReference type="Gene3D" id="3.40.710.10">
    <property type="entry name" value="DD-peptidase/beta-lactamase superfamily"/>
    <property type="match status" value="1"/>
</dbReference>
<dbReference type="Pfam" id="PF00905">
    <property type="entry name" value="Transpeptidase"/>
    <property type="match status" value="1"/>
</dbReference>
<evidence type="ECO:0000313" key="6">
    <source>
        <dbReference type="EMBL" id="TQL48154.1"/>
    </source>
</evidence>
<dbReference type="GO" id="GO:0005886">
    <property type="term" value="C:plasma membrane"/>
    <property type="evidence" value="ECO:0007669"/>
    <property type="project" value="TreeGrafter"/>
</dbReference>
<feature type="domain" description="Penicillin-binding protein transpeptidase" evidence="4">
    <location>
        <begin position="259"/>
        <end position="560"/>
    </location>
</feature>
<dbReference type="PANTHER" id="PTHR30627:SF1">
    <property type="entry name" value="PEPTIDOGLYCAN D,D-TRANSPEPTIDASE FTSI"/>
    <property type="match status" value="1"/>
</dbReference>
<dbReference type="Pfam" id="PF03717">
    <property type="entry name" value="PBP_dimer"/>
    <property type="match status" value="1"/>
</dbReference>
<dbReference type="Gene3D" id="3.90.1310.10">
    <property type="entry name" value="Penicillin-binding protein 2a (Domain 2)"/>
    <property type="match status" value="1"/>
</dbReference>
<comment type="subcellular location">
    <subcellularLocation>
        <location evidence="1">Membrane</location>
    </subcellularLocation>
</comment>
<evidence type="ECO:0000259" key="4">
    <source>
        <dbReference type="Pfam" id="PF00905"/>
    </source>
</evidence>
<dbReference type="InterPro" id="IPR050515">
    <property type="entry name" value="Beta-lactam/transpept"/>
</dbReference>
<keyword evidence="3" id="KW-0472">Membrane</keyword>
<evidence type="ECO:0000259" key="5">
    <source>
        <dbReference type="Pfam" id="PF03717"/>
    </source>
</evidence>
<dbReference type="InterPro" id="IPR005311">
    <property type="entry name" value="PBP_dimer"/>
</dbReference>
<dbReference type="AlphaFoldDB" id="A0A542YJK9"/>
<dbReference type="SUPFAM" id="SSF56601">
    <property type="entry name" value="beta-lactamase/transpeptidase-like"/>
    <property type="match status" value="1"/>
</dbReference>
<dbReference type="EMBL" id="VFOM01000001">
    <property type="protein sequence ID" value="TQL48154.1"/>
    <property type="molecule type" value="Genomic_DNA"/>
</dbReference>
<organism evidence="6 7">
    <name type="scientific">Homoserinimonas aerilata</name>
    <dbReference type="NCBI Taxonomy" id="1162970"/>
    <lineage>
        <taxon>Bacteria</taxon>
        <taxon>Bacillati</taxon>
        <taxon>Actinomycetota</taxon>
        <taxon>Actinomycetes</taxon>
        <taxon>Micrococcales</taxon>
        <taxon>Microbacteriaceae</taxon>
        <taxon>Homoserinimonas</taxon>
    </lineage>
</organism>
<accession>A0A542YJK9</accession>
<proteinExistence type="inferred from homology"/>
<dbReference type="PANTHER" id="PTHR30627">
    <property type="entry name" value="PEPTIDOGLYCAN D,D-TRANSPEPTIDASE"/>
    <property type="match status" value="1"/>
</dbReference>
<evidence type="ECO:0000313" key="7">
    <source>
        <dbReference type="Proteomes" id="UP000317998"/>
    </source>
</evidence>
<dbReference type="InterPro" id="IPR001460">
    <property type="entry name" value="PCN-bd_Tpept"/>
</dbReference>
<gene>
    <name evidence="6" type="ORF">FB562_1237</name>
</gene>
<evidence type="ECO:0000256" key="3">
    <source>
        <dbReference type="ARBA" id="ARBA00023136"/>
    </source>
</evidence>
<reference evidence="6 7" key="1">
    <citation type="submission" date="2019-06" db="EMBL/GenBank/DDBJ databases">
        <title>Sequencing the genomes of 1000 actinobacteria strains.</title>
        <authorList>
            <person name="Klenk H.-P."/>
        </authorList>
    </citation>
    <scope>NUCLEOTIDE SEQUENCE [LARGE SCALE GENOMIC DNA]</scope>
    <source>
        <strain evidence="6 7">DSM 26477</strain>
    </source>
</reference>
<dbReference type="OrthoDB" id="9789078at2"/>
<dbReference type="GO" id="GO:0051301">
    <property type="term" value="P:cell division"/>
    <property type="evidence" value="ECO:0007669"/>
    <property type="project" value="UniProtKB-KW"/>
</dbReference>
<evidence type="ECO:0000256" key="2">
    <source>
        <dbReference type="ARBA" id="ARBA00007171"/>
    </source>
</evidence>
<feature type="domain" description="Penicillin-binding protein dimerisation" evidence="5">
    <location>
        <begin position="52"/>
        <end position="181"/>
    </location>
</feature>
<comment type="caution">
    <text evidence="6">The sequence shown here is derived from an EMBL/GenBank/DDBJ whole genome shotgun (WGS) entry which is preliminary data.</text>
</comment>
<dbReference type="SUPFAM" id="SSF56519">
    <property type="entry name" value="Penicillin binding protein dimerisation domain"/>
    <property type="match status" value="1"/>
</dbReference>
<dbReference type="InterPro" id="IPR036138">
    <property type="entry name" value="PBP_dimer_sf"/>
</dbReference>